<evidence type="ECO:0000313" key="2">
    <source>
        <dbReference type="EMBL" id="CAA9382868.1"/>
    </source>
</evidence>
<proteinExistence type="predicted"/>
<gene>
    <name evidence="2" type="ORF">AVDCRST_MAG64-765</name>
</gene>
<dbReference type="EMBL" id="CADCUQ010000187">
    <property type="protein sequence ID" value="CAA9382868.1"/>
    <property type="molecule type" value="Genomic_DNA"/>
</dbReference>
<protein>
    <submittedName>
        <fullName evidence="2">Uncharacterized protein</fullName>
    </submittedName>
</protein>
<organism evidence="2">
    <name type="scientific">uncultured Phycisphaerae bacterium</name>
    <dbReference type="NCBI Taxonomy" id="904963"/>
    <lineage>
        <taxon>Bacteria</taxon>
        <taxon>Pseudomonadati</taxon>
        <taxon>Planctomycetota</taxon>
        <taxon>Phycisphaerae</taxon>
        <taxon>environmental samples</taxon>
    </lineage>
</organism>
<feature type="region of interest" description="Disordered" evidence="1">
    <location>
        <begin position="1"/>
        <end position="53"/>
    </location>
</feature>
<accession>A0A6J4NHE0</accession>
<evidence type="ECO:0000256" key="1">
    <source>
        <dbReference type="SAM" id="MobiDB-lite"/>
    </source>
</evidence>
<dbReference type="AlphaFoldDB" id="A0A6J4NHE0"/>
<name>A0A6J4NHE0_9BACT</name>
<reference evidence="2" key="1">
    <citation type="submission" date="2020-02" db="EMBL/GenBank/DDBJ databases">
        <authorList>
            <person name="Meier V. D."/>
        </authorList>
    </citation>
    <scope>NUCLEOTIDE SEQUENCE</scope>
    <source>
        <strain evidence="2">AVDCRST_MAG64</strain>
    </source>
</reference>
<sequence>MPIPAGDRPTSPAGSRGGRRSVGWPSHAIVGRQPDCPFDPRRHREKPGGPSGVVCTQIGAGRLGTLALWDTAPPGAGGSADARGR</sequence>